<dbReference type="GeneID" id="8856070"/>
<sequence length="136" mass="15903">MTEDFMLLQEWVTNTNTFLSIDSKHKSQELSDKHISPYGSSKKQKTQEDKVVDFSNLDEKELATFLKRAHQNKHLKLREDHLKLLLQYLEEKDFNSESLLAVEEETLKVTLKNAGLHEGPILNICCFIKQLKHSQY</sequence>
<dbReference type="KEGG" id="ngr:NAEGRDRAFT_70773"/>
<evidence type="ECO:0000256" key="1">
    <source>
        <dbReference type="SAM" id="MobiDB-lite"/>
    </source>
</evidence>
<dbReference type="Proteomes" id="UP000006671">
    <property type="component" value="Unassembled WGS sequence"/>
</dbReference>
<accession>D2VP92</accession>
<reference evidence="2 3" key="1">
    <citation type="journal article" date="2010" name="Cell">
        <title>The genome of Naegleria gruberi illuminates early eukaryotic versatility.</title>
        <authorList>
            <person name="Fritz-Laylin L.K."/>
            <person name="Prochnik S.E."/>
            <person name="Ginger M.L."/>
            <person name="Dacks J.B."/>
            <person name="Carpenter M.L."/>
            <person name="Field M.C."/>
            <person name="Kuo A."/>
            <person name="Paredez A."/>
            <person name="Chapman J."/>
            <person name="Pham J."/>
            <person name="Shu S."/>
            <person name="Neupane R."/>
            <person name="Cipriano M."/>
            <person name="Mancuso J."/>
            <person name="Tu H."/>
            <person name="Salamov A."/>
            <person name="Lindquist E."/>
            <person name="Shapiro H."/>
            <person name="Lucas S."/>
            <person name="Grigoriev I.V."/>
            <person name="Cande W.Z."/>
            <person name="Fulton C."/>
            <person name="Rokhsar D.S."/>
            <person name="Dawson S.C."/>
        </authorList>
    </citation>
    <scope>NUCLEOTIDE SEQUENCE [LARGE SCALE GENOMIC DNA]</scope>
    <source>
        <strain evidence="2 3">NEG-M</strain>
    </source>
</reference>
<organism evidence="3">
    <name type="scientific">Naegleria gruberi</name>
    <name type="common">Amoeba</name>
    <dbReference type="NCBI Taxonomy" id="5762"/>
    <lineage>
        <taxon>Eukaryota</taxon>
        <taxon>Discoba</taxon>
        <taxon>Heterolobosea</taxon>
        <taxon>Tetramitia</taxon>
        <taxon>Eutetramitia</taxon>
        <taxon>Vahlkampfiidae</taxon>
        <taxon>Naegleria</taxon>
    </lineage>
</organism>
<keyword evidence="3" id="KW-1185">Reference proteome</keyword>
<dbReference type="AlphaFoldDB" id="D2VP92"/>
<evidence type="ECO:0000313" key="2">
    <source>
        <dbReference type="EMBL" id="EFC41389.1"/>
    </source>
</evidence>
<dbReference type="RefSeq" id="XP_002674133.1">
    <property type="nucleotide sequence ID" value="XM_002674087.1"/>
</dbReference>
<feature type="region of interest" description="Disordered" evidence="1">
    <location>
        <begin position="29"/>
        <end position="49"/>
    </location>
</feature>
<proteinExistence type="predicted"/>
<name>D2VP92_NAEGR</name>
<dbReference type="VEuPathDB" id="AmoebaDB:NAEGRDRAFT_70773"/>
<gene>
    <name evidence="2" type="ORF">NAEGRDRAFT_70773</name>
</gene>
<dbReference type="InParanoid" id="D2VP92"/>
<protein>
    <submittedName>
        <fullName evidence="2">Predicted protein</fullName>
    </submittedName>
</protein>
<evidence type="ECO:0000313" key="3">
    <source>
        <dbReference type="Proteomes" id="UP000006671"/>
    </source>
</evidence>
<dbReference type="EMBL" id="GG738886">
    <property type="protein sequence ID" value="EFC41389.1"/>
    <property type="molecule type" value="Genomic_DNA"/>
</dbReference>